<dbReference type="NCBIfam" id="TIGR02831">
    <property type="entry name" value="spo_II_M"/>
    <property type="match status" value="1"/>
</dbReference>
<feature type="transmembrane region" description="Helical" evidence="2">
    <location>
        <begin position="114"/>
        <end position="135"/>
    </location>
</feature>
<sequence length="212" mass="23810">MNRNRNFSFQLAKHFQNHAAIYVFTTMLFIIGVIFGAIIVNSLNAQQKHDLFHYLTMFFGQAAEGEFASSNEMFLYSIFHYMKFIGLIWILGLAVIGLPITLVLLFLKGIVVGFTVGFLVNQFGLEGFFLSFVSVMPQNLILIPAFIIVSTGSISFSLRMIKQLMGERTKETLPTQLVKYTVFVIVAGLFIVAAASFEGYISPSLIKFVVNY</sequence>
<dbReference type="AlphaFoldDB" id="A0A263BTW5"/>
<keyword evidence="4" id="KW-1185">Reference proteome</keyword>
<dbReference type="Proteomes" id="UP000217083">
    <property type="component" value="Unassembled WGS sequence"/>
</dbReference>
<comment type="subunit">
    <text evidence="1">Component of the MPD complex composed of SpoIIM, SpoIIP and SpoIID.</text>
</comment>
<feature type="transmembrane region" description="Helical" evidence="2">
    <location>
        <begin position="21"/>
        <end position="43"/>
    </location>
</feature>
<comment type="subcellular location">
    <subcellularLocation>
        <location evidence="1">Cell membrane</location>
        <topology evidence="1">Multi-pass membrane protein</topology>
    </subcellularLocation>
    <text evidence="1">Localizes to the sporulation septum and to the second division site within the mother cell. Before the start of engulfment localizes to the septal midpoint, then spreads throughout the septum prior to becoming enriched at the leading edge of the engulfing membrane, where it remains until the completion of membrane migration. Some remain partially trapped at the septum during engulfment and upon completion of engulfment become dispersed in the outer forespore membrane. Localization of the MPD complex to the septal membrane is dependent on SpoIIB.</text>
</comment>
<protein>
    <recommendedName>
        <fullName evidence="1">Stage II sporulation protein M</fullName>
    </recommendedName>
</protein>
<evidence type="ECO:0000313" key="4">
    <source>
        <dbReference type="Proteomes" id="UP000217083"/>
    </source>
</evidence>
<feature type="transmembrane region" description="Helical" evidence="2">
    <location>
        <begin position="84"/>
        <end position="107"/>
    </location>
</feature>
<comment type="function">
    <text evidence="1">Required for complete septum migration and engulfment of the forespore compartment during sporulation. Required for stabilizing and recruiting of SpoIIP to the septal membrane.</text>
</comment>
<dbReference type="PIRSF" id="PIRSF038973">
    <property type="entry name" value="SpoIIM"/>
    <property type="match status" value="1"/>
</dbReference>
<keyword evidence="1" id="KW-0749">Sporulation</keyword>
<accession>A0A263BTW5</accession>
<reference evidence="4" key="1">
    <citation type="submission" date="2017-08" db="EMBL/GenBank/DDBJ databases">
        <authorList>
            <person name="Huang Z."/>
        </authorList>
    </citation>
    <scope>NUCLEOTIDE SEQUENCE [LARGE SCALE GENOMIC DNA]</scope>
    <source>
        <strain evidence="4">SA5d-4</strain>
    </source>
</reference>
<feature type="transmembrane region" description="Helical" evidence="2">
    <location>
        <begin position="141"/>
        <end position="161"/>
    </location>
</feature>
<evidence type="ECO:0000313" key="3">
    <source>
        <dbReference type="EMBL" id="OZM57125.1"/>
    </source>
</evidence>
<evidence type="ECO:0000256" key="2">
    <source>
        <dbReference type="SAM" id="Phobius"/>
    </source>
</evidence>
<comment type="caution">
    <text evidence="3">The sequence shown here is derived from an EMBL/GenBank/DDBJ whole genome shotgun (WGS) entry which is preliminary data.</text>
</comment>
<evidence type="ECO:0000256" key="1">
    <source>
        <dbReference type="PIRNR" id="PIRNR038973"/>
    </source>
</evidence>
<feature type="transmembrane region" description="Helical" evidence="2">
    <location>
        <begin position="182"/>
        <end position="201"/>
    </location>
</feature>
<name>A0A263BTW5_9BACI</name>
<dbReference type="RefSeq" id="WP_094923506.1">
    <property type="nucleotide sequence ID" value="NZ_NPIA01000003.1"/>
</dbReference>
<dbReference type="Pfam" id="PF01944">
    <property type="entry name" value="SpoIIM"/>
    <property type="match status" value="1"/>
</dbReference>
<proteinExistence type="predicted"/>
<gene>
    <name evidence="3" type="primary">spoIIM</name>
    <name evidence="3" type="ORF">CIB95_06550</name>
</gene>
<keyword evidence="1 2" id="KW-0812">Transmembrane</keyword>
<reference evidence="3 4" key="2">
    <citation type="submission" date="2017-09" db="EMBL/GenBank/DDBJ databases">
        <title>Bacillus patelloidae sp. nov., isolated from the intestinal tract of a marine limpet.</title>
        <authorList>
            <person name="Liu R."/>
            <person name="Dong C."/>
            <person name="Shao Z."/>
        </authorList>
    </citation>
    <scope>NUCLEOTIDE SEQUENCE [LARGE SCALE GENOMIC DNA]</scope>
    <source>
        <strain evidence="3 4">SA5d-4</strain>
    </source>
</reference>
<keyword evidence="2" id="KW-1133">Transmembrane helix</keyword>
<dbReference type="InterPro" id="IPR002798">
    <property type="entry name" value="SpoIIM-like"/>
</dbReference>
<keyword evidence="1 2" id="KW-0472">Membrane</keyword>
<organism evidence="3 4">
    <name type="scientific">Lottiidibacillus patelloidae</name>
    <dbReference type="NCBI Taxonomy" id="2670334"/>
    <lineage>
        <taxon>Bacteria</taxon>
        <taxon>Bacillati</taxon>
        <taxon>Bacillota</taxon>
        <taxon>Bacilli</taxon>
        <taxon>Bacillales</taxon>
        <taxon>Bacillaceae</taxon>
        <taxon>Lottiidibacillus</taxon>
    </lineage>
</organism>
<dbReference type="EMBL" id="NPIA01000003">
    <property type="protein sequence ID" value="OZM57125.1"/>
    <property type="molecule type" value="Genomic_DNA"/>
</dbReference>
<keyword evidence="1" id="KW-1003">Cell membrane</keyword>
<dbReference type="GO" id="GO:0005886">
    <property type="term" value="C:plasma membrane"/>
    <property type="evidence" value="ECO:0007669"/>
    <property type="project" value="UniProtKB-SubCell"/>
</dbReference>
<dbReference type="GO" id="GO:0030435">
    <property type="term" value="P:sporulation resulting in formation of a cellular spore"/>
    <property type="evidence" value="ECO:0007669"/>
    <property type="project" value="UniProtKB-KW"/>
</dbReference>
<dbReference type="InterPro" id="IPR014196">
    <property type="entry name" value="SpoIIM"/>
</dbReference>